<name>A0A7J9AGI2_9ROSI</name>
<proteinExistence type="predicted"/>
<organism evidence="1 2">
    <name type="scientific">Gossypium laxum</name>
    <dbReference type="NCBI Taxonomy" id="34288"/>
    <lineage>
        <taxon>Eukaryota</taxon>
        <taxon>Viridiplantae</taxon>
        <taxon>Streptophyta</taxon>
        <taxon>Embryophyta</taxon>
        <taxon>Tracheophyta</taxon>
        <taxon>Spermatophyta</taxon>
        <taxon>Magnoliopsida</taxon>
        <taxon>eudicotyledons</taxon>
        <taxon>Gunneridae</taxon>
        <taxon>Pentapetalae</taxon>
        <taxon>rosids</taxon>
        <taxon>malvids</taxon>
        <taxon>Malvales</taxon>
        <taxon>Malvaceae</taxon>
        <taxon>Malvoideae</taxon>
        <taxon>Gossypium</taxon>
    </lineage>
</organism>
<keyword evidence="2" id="KW-1185">Reference proteome</keyword>
<comment type="caution">
    <text evidence="1">The sequence shown here is derived from an EMBL/GenBank/DDBJ whole genome shotgun (WGS) entry which is preliminary data.</text>
</comment>
<gene>
    <name evidence="1" type="ORF">Golax_003756</name>
</gene>
<sequence>MTKGIDNQALSANVDAAQRVLNTTMGELTEKDDALDAMDFYRYLCGQVSIEFKMKITLKRLHNSTGRTRSYTDATLGSIDITRTSIGRTHSSRQGSFGHGLLSIPFNQYSQSFTATLRTSSTTSQNSNQGSASPTFLPTLGWLQLIRVETTRVLPIP</sequence>
<dbReference type="AlphaFoldDB" id="A0A7J9AGI2"/>
<evidence type="ECO:0000313" key="2">
    <source>
        <dbReference type="Proteomes" id="UP000593574"/>
    </source>
</evidence>
<accession>A0A7J9AGI2</accession>
<dbReference type="Proteomes" id="UP000593574">
    <property type="component" value="Unassembled WGS sequence"/>
</dbReference>
<reference evidence="1 2" key="1">
    <citation type="journal article" date="2019" name="Genome Biol. Evol.">
        <title>Insights into the evolution of the New World diploid cottons (Gossypium, subgenus Houzingenia) based on genome sequencing.</title>
        <authorList>
            <person name="Grover C.E."/>
            <person name="Arick M.A. 2nd"/>
            <person name="Thrash A."/>
            <person name="Conover J.L."/>
            <person name="Sanders W.S."/>
            <person name="Peterson D.G."/>
            <person name="Frelichowski J.E."/>
            <person name="Scheffler J.A."/>
            <person name="Scheffler B.E."/>
            <person name="Wendel J.F."/>
        </authorList>
    </citation>
    <scope>NUCLEOTIDE SEQUENCE [LARGE SCALE GENOMIC DNA]</scope>
    <source>
        <strain evidence="1">4</strain>
        <tissue evidence="1">Leaf</tissue>
    </source>
</reference>
<protein>
    <submittedName>
        <fullName evidence="1">Uncharacterized protein</fullName>
    </submittedName>
</protein>
<evidence type="ECO:0000313" key="1">
    <source>
        <dbReference type="EMBL" id="MBA0723147.1"/>
    </source>
</evidence>
<dbReference type="EMBL" id="JABEZV010000010">
    <property type="protein sequence ID" value="MBA0723147.1"/>
    <property type="molecule type" value="Genomic_DNA"/>
</dbReference>